<evidence type="ECO:0000256" key="1">
    <source>
        <dbReference type="ARBA" id="ARBA00006432"/>
    </source>
</evidence>
<dbReference type="InterPro" id="IPR000873">
    <property type="entry name" value="AMP-dep_synth/lig_dom"/>
</dbReference>
<dbReference type="NCBIfam" id="NF004758">
    <property type="entry name" value="PRK06087.1"/>
    <property type="match status" value="1"/>
</dbReference>
<dbReference type="PANTHER" id="PTHR43201">
    <property type="entry name" value="ACYL-COA SYNTHETASE"/>
    <property type="match status" value="1"/>
</dbReference>
<keyword evidence="6" id="KW-1185">Reference proteome</keyword>
<evidence type="ECO:0000256" key="2">
    <source>
        <dbReference type="ARBA" id="ARBA00022598"/>
    </source>
</evidence>
<dbReference type="OrthoDB" id="9803968at2"/>
<dbReference type="InterPro" id="IPR042099">
    <property type="entry name" value="ANL_N_sf"/>
</dbReference>
<dbReference type="InterPro" id="IPR045851">
    <property type="entry name" value="AMP-bd_C_sf"/>
</dbReference>
<protein>
    <submittedName>
        <fullName evidence="5">Medium-chain fatty-acid--CoA ligase</fullName>
    </submittedName>
</protein>
<evidence type="ECO:0000313" key="6">
    <source>
        <dbReference type="Proteomes" id="UP000463388"/>
    </source>
</evidence>
<dbReference type="InterPro" id="IPR025110">
    <property type="entry name" value="AMP-bd_C"/>
</dbReference>
<dbReference type="PANTHER" id="PTHR43201:SF5">
    <property type="entry name" value="MEDIUM-CHAIN ACYL-COA LIGASE ACSF2, MITOCHONDRIAL"/>
    <property type="match status" value="1"/>
</dbReference>
<evidence type="ECO:0000259" key="3">
    <source>
        <dbReference type="Pfam" id="PF00501"/>
    </source>
</evidence>
<evidence type="ECO:0000313" key="5">
    <source>
        <dbReference type="EMBL" id="MVX60034.1"/>
    </source>
</evidence>
<dbReference type="AlphaFoldDB" id="A0A6N8JLX9"/>
<dbReference type="GO" id="GO:0031956">
    <property type="term" value="F:medium-chain fatty acid-CoA ligase activity"/>
    <property type="evidence" value="ECO:0007669"/>
    <property type="project" value="TreeGrafter"/>
</dbReference>
<dbReference type="GO" id="GO:0006631">
    <property type="term" value="P:fatty acid metabolic process"/>
    <property type="evidence" value="ECO:0007669"/>
    <property type="project" value="TreeGrafter"/>
</dbReference>
<comment type="similarity">
    <text evidence="1">Belongs to the ATP-dependent AMP-binding enzyme family.</text>
</comment>
<dbReference type="RefSeq" id="WP_160344331.1">
    <property type="nucleotide sequence ID" value="NZ_WSRR01000001.1"/>
</dbReference>
<dbReference type="SUPFAM" id="SSF56801">
    <property type="entry name" value="Acetyl-CoA synthetase-like"/>
    <property type="match status" value="1"/>
</dbReference>
<evidence type="ECO:0000259" key="4">
    <source>
        <dbReference type="Pfam" id="PF13193"/>
    </source>
</evidence>
<name>A0A6N8JLX9_9ACTN</name>
<gene>
    <name evidence="5" type="ORF">GKZ27_00895</name>
</gene>
<feature type="domain" description="AMP-dependent synthetase/ligase" evidence="3">
    <location>
        <begin position="31"/>
        <end position="399"/>
    </location>
</feature>
<sequence length="546" mass="60463">MITDLKINEDQRKLYYEKGYWTQDSIRDVWHRQAAAFPDREYVVDDHGSRYTYGEIDDKAGRIASWLAAQGVQAGDVVTLQFPTWAEFCIAYVAALKVGAVIHPVARNYNEVDLEYGMNLVGSRAFLCATFSHNVDYEAQILMVRDAIPSLKAIAVLDRVAPSHSDLPTFDDIYGAWEPMTEFPPVSADDVACILPTSGTTGKPKQAMLTHNNILFSERAFTSGLGRGEHDVMFMPSPLNHTTGFFHGLISPLLLGGRAVLQQDFRAAEAIDLMNAEGVTWSMSATPFIFDMLNIMEANPDLSFTTLEVFACGGAPLPPSLIELAGRHGILLCEIYGSTESCPHVYVPLDKCTEWNGAWSGVAFEGIEVRVVDEMGRELPAGAQGEEISRGPHQFVGYLNEPDRTNEALDDEGWFYSGDLGYMDEEGRLRINGRKKEVIIRGGENISAREIDDDLIGCPGLACSATIGMPDERLGERICTFVSPTDPTHPPTQEELIAYLQSRHIAKRLWPERVEVIDEIPVTATGKVKRFILAQELKARMEDGGH</sequence>
<dbReference type="Pfam" id="PF13193">
    <property type="entry name" value="AMP-binding_C"/>
    <property type="match status" value="1"/>
</dbReference>
<keyword evidence="2 5" id="KW-0436">Ligase</keyword>
<dbReference type="PROSITE" id="PS00455">
    <property type="entry name" value="AMP_BINDING"/>
    <property type="match status" value="1"/>
</dbReference>
<dbReference type="Gene3D" id="3.30.300.30">
    <property type="match status" value="1"/>
</dbReference>
<dbReference type="EMBL" id="WSRR01000001">
    <property type="protein sequence ID" value="MVX60034.1"/>
    <property type="molecule type" value="Genomic_DNA"/>
</dbReference>
<organism evidence="5 6">
    <name type="scientific">Adlercreutzia mucosicola</name>
    <dbReference type="NCBI Taxonomy" id="580026"/>
    <lineage>
        <taxon>Bacteria</taxon>
        <taxon>Bacillati</taxon>
        <taxon>Actinomycetota</taxon>
        <taxon>Coriobacteriia</taxon>
        <taxon>Eggerthellales</taxon>
        <taxon>Eggerthellaceae</taxon>
        <taxon>Adlercreutzia</taxon>
    </lineage>
</organism>
<dbReference type="Pfam" id="PF00501">
    <property type="entry name" value="AMP-binding"/>
    <property type="match status" value="1"/>
</dbReference>
<proteinExistence type="inferred from homology"/>
<dbReference type="Proteomes" id="UP000463388">
    <property type="component" value="Unassembled WGS sequence"/>
</dbReference>
<reference evidence="5 6" key="1">
    <citation type="submission" date="2019-12" db="EMBL/GenBank/DDBJ databases">
        <title>Microbes associate with the intestines of laboratory mice.</title>
        <authorList>
            <person name="Navarre W."/>
            <person name="Wong E."/>
        </authorList>
    </citation>
    <scope>NUCLEOTIDE SEQUENCE [LARGE SCALE GENOMIC DNA]</scope>
    <source>
        <strain evidence="5 6">NM66_B29</strain>
    </source>
</reference>
<accession>A0A6N8JLX9</accession>
<dbReference type="Gene3D" id="3.40.50.12780">
    <property type="entry name" value="N-terminal domain of ligase-like"/>
    <property type="match status" value="1"/>
</dbReference>
<comment type="caution">
    <text evidence="5">The sequence shown here is derived from an EMBL/GenBank/DDBJ whole genome shotgun (WGS) entry which is preliminary data.</text>
</comment>
<feature type="domain" description="AMP-binding enzyme C-terminal" evidence="4">
    <location>
        <begin position="450"/>
        <end position="527"/>
    </location>
</feature>
<dbReference type="InterPro" id="IPR020845">
    <property type="entry name" value="AMP-binding_CS"/>
</dbReference>